<evidence type="ECO:0000313" key="3">
    <source>
        <dbReference type="Proteomes" id="UP000296049"/>
    </source>
</evidence>
<reference evidence="3" key="1">
    <citation type="journal article" date="2013" name="Nat. Genet.">
        <title>The duck genome and transcriptome provide insight into an avian influenza virus reservoir species.</title>
        <authorList>
            <person name="Huang Y."/>
            <person name="Li Y."/>
            <person name="Burt D.W."/>
            <person name="Chen H."/>
            <person name="Zhang Y."/>
            <person name="Qian W."/>
            <person name="Kim H."/>
            <person name="Gan S."/>
            <person name="Zhao Y."/>
            <person name="Li J."/>
            <person name="Yi K."/>
            <person name="Feng H."/>
            <person name="Zhu P."/>
            <person name="Li B."/>
            <person name="Liu Q."/>
            <person name="Fairley S."/>
            <person name="Magor K.E."/>
            <person name="Du Z."/>
            <person name="Hu X."/>
            <person name="Goodman L."/>
            <person name="Tafer H."/>
            <person name="Vignal A."/>
            <person name="Lee T."/>
            <person name="Kim K.W."/>
            <person name="Sheng Z."/>
            <person name="An Y."/>
            <person name="Searle S."/>
            <person name="Herrero J."/>
            <person name="Groenen M.A."/>
            <person name="Crooijmans R.P."/>
            <person name="Faraut T."/>
            <person name="Cai Q."/>
            <person name="Webster R.G."/>
            <person name="Aldridge J.R."/>
            <person name="Warren W.C."/>
            <person name="Bartschat S."/>
            <person name="Kehr S."/>
            <person name="Marz M."/>
            <person name="Stadler P.F."/>
            <person name="Smith J."/>
            <person name="Kraus R.H."/>
            <person name="Zhao Y."/>
            <person name="Ren L."/>
            <person name="Fei J."/>
            <person name="Morisson M."/>
            <person name="Kaiser P."/>
            <person name="Griffin D.K."/>
            <person name="Rao M."/>
            <person name="Pitel F."/>
            <person name="Wang J."/>
            <person name="Li N."/>
        </authorList>
    </citation>
    <scope>NUCLEOTIDE SEQUENCE [LARGE SCALE GENOMIC DNA]</scope>
</reference>
<proteinExistence type="predicted"/>
<accession>R0JAX0</accession>
<feature type="region of interest" description="Disordered" evidence="1">
    <location>
        <begin position="1"/>
        <end position="54"/>
    </location>
</feature>
<gene>
    <name evidence="2" type="ORF">Anapl_08255</name>
</gene>
<protein>
    <submittedName>
        <fullName evidence="2">Uncharacterized protein</fullName>
    </submittedName>
</protein>
<dbReference type="AlphaFoldDB" id="R0JAX0"/>
<name>R0JAX0_ANAPL</name>
<sequence length="113" mass="11848">MGATTEAAATNDHGPPDPACPPCVAQHHPETRHELQQPPHRAPAPIPGSASKPLRSVTREFVTSRLSSTATSQGHLTGCRLVTALSSSCDLPGHVCWCLGAASSWEPAARPLR</sequence>
<evidence type="ECO:0000313" key="2">
    <source>
        <dbReference type="EMBL" id="EOA94365.1"/>
    </source>
</evidence>
<keyword evidence="3" id="KW-1185">Reference proteome</keyword>
<dbReference type="Proteomes" id="UP000296049">
    <property type="component" value="Unassembled WGS sequence"/>
</dbReference>
<dbReference type="EMBL" id="KB744812">
    <property type="protein sequence ID" value="EOA94365.1"/>
    <property type="molecule type" value="Genomic_DNA"/>
</dbReference>
<organism evidence="2 3">
    <name type="scientific">Anas platyrhynchos</name>
    <name type="common">Mallard</name>
    <name type="synonym">Anas boschas</name>
    <dbReference type="NCBI Taxonomy" id="8839"/>
    <lineage>
        <taxon>Eukaryota</taxon>
        <taxon>Metazoa</taxon>
        <taxon>Chordata</taxon>
        <taxon>Craniata</taxon>
        <taxon>Vertebrata</taxon>
        <taxon>Euteleostomi</taxon>
        <taxon>Archelosauria</taxon>
        <taxon>Archosauria</taxon>
        <taxon>Dinosauria</taxon>
        <taxon>Saurischia</taxon>
        <taxon>Theropoda</taxon>
        <taxon>Coelurosauria</taxon>
        <taxon>Aves</taxon>
        <taxon>Neognathae</taxon>
        <taxon>Galloanserae</taxon>
        <taxon>Anseriformes</taxon>
        <taxon>Anatidae</taxon>
        <taxon>Anatinae</taxon>
        <taxon>Anas</taxon>
    </lineage>
</organism>
<evidence type="ECO:0000256" key="1">
    <source>
        <dbReference type="SAM" id="MobiDB-lite"/>
    </source>
</evidence>